<evidence type="ECO:0000313" key="2">
    <source>
        <dbReference type="Proteomes" id="UP001358614"/>
    </source>
</evidence>
<proteinExistence type="predicted"/>
<keyword evidence="2" id="KW-1185">Reference proteome</keyword>
<evidence type="ECO:0000313" key="1">
    <source>
        <dbReference type="EMBL" id="WWD07377.1"/>
    </source>
</evidence>
<accession>A0AAX4KLZ2</accession>
<dbReference type="KEGG" id="ker:91104276"/>
<organism evidence="1 2">
    <name type="scientific">Kwoniella europaea PYCC6329</name>
    <dbReference type="NCBI Taxonomy" id="1423913"/>
    <lineage>
        <taxon>Eukaryota</taxon>
        <taxon>Fungi</taxon>
        <taxon>Dikarya</taxon>
        <taxon>Basidiomycota</taxon>
        <taxon>Agaricomycotina</taxon>
        <taxon>Tremellomycetes</taxon>
        <taxon>Tremellales</taxon>
        <taxon>Cryptococcaceae</taxon>
        <taxon>Kwoniella</taxon>
    </lineage>
</organism>
<protein>
    <submittedName>
        <fullName evidence="1">Uncharacterized protein</fullName>
    </submittedName>
</protein>
<dbReference type="GeneID" id="91104276"/>
<sequence>MVTSIVERTKFDKLHKRKILPDLTLYNIPRCTLKTPWQDIEREVNLELIFQHPDVPSEEISKAMYDWEKKFESWKDGERIIPTCVCYGKK</sequence>
<dbReference type="EMBL" id="CP144089">
    <property type="protein sequence ID" value="WWD07377.1"/>
    <property type="molecule type" value="Genomic_DNA"/>
</dbReference>
<dbReference type="RefSeq" id="XP_066085344.1">
    <property type="nucleotide sequence ID" value="XM_066229247.1"/>
</dbReference>
<reference evidence="1 2" key="1">
    <citation type="submission" date="2024-01" db="EMBL/GenBank/DDBJ databases">
        <title>Comparative genomics of Cryptococcus and Kwoniella reveals pathogenesis evolution and contrasting modes of karyotype evolution via chromosome fusion or intercentromeric recombination.</title>
        <authorList>
            <person name="Coelho M.A."/>
            <person name="David-Palma M."/>
            <person name="Shea T."/>
            <person name="Bowers K."/>
            <person name="McGinley-Smith S."/>
            <person name="Mohammad A.W."/>
            <person name="Gnirke A."/>
            <person name="Yurkov A.M."/>
            <person name="Nowrousian M."/>
            <person name="Sun S."/>
            <person name="Cuomo C.A."/>
            <person name="Heitman J."/>
        </authorList>
    </citation>
    <scope>NUCLEOTIDE SEQUENCE [LARGE SCALE GENOMIC DNA]</scope>
    <source>
        <strain evidence="1 2">PYCC6329</strain>
    </source>
</reference>
<dbReference type="AlphaFoldDB" id="A0AAX4KLZ2"/>
<name>A0AAX4KLZ2_9TREE</name>
<gene>
    <name evidence="1" type="ORF">V865_005475</name>
</gene>
<dbReference type="Proteomes" id="UP001358614">
    <property type="component" value="Chromosome 1"/>
</dbReference>